<feature type="transmembrane region" description="Helical" evidence="6">
    <location>
        <begin position="54"/>
        <end position="72"/>
    </location>
</feature>
<dbReference type="RefSeq" id="WP_103312032.1">
    <property type="nucleotide sequence ID" value="NZ_PPPD01000001.1"/>
</dbReference>
<gene>
    <name evidence="7" type="ORF">CVO96_09575</name>
</gene>
<evidence type="ECO:0000313" key="7">
    <source>
        <dbReference type="EMBL" id="PNY81589.1"/>
    </source>
</evidence>
<dbReference type="EMBL" id="PPPD01000001">
    <property type="protein sequence ID" value="PNY81589.1"/>
    <property type="molecule type" value="Genomic_DNA"/>
</dbReference>
<dbReference type="Proteomes" id="UP000236379">
    <property type="component" value="Unassembled WGS sequence"/>
</dbReference>
<name>A0A2K3UYI2_9DEIO</name>
<keyword evidence="4 6" id="KW-1133">Transmembrane helix</keyword>
<evidence type="ECO:0000256" key="2">
    <source>
        <dbReference type="ARBA" id="ARBA00009160"/>
    </source>
</evidence>
<dbReference type="PANTHER" id="PTHR21346:SF10">
    <property type="entry name" value="TRANSMEMBRANE PROTEIN"/>
    <property type="match status" value="1"/>
</dbReference>
<evidence type="ECO:0000313" key="8">
    <source>
        <dbReference type="Proteomes" id="UP000236379"/>
    </source>
</evidence>
<comment type="caution">
    <text evidence="7">The sequence shown here is derived from an EMBL/GenBank/DDBJ whole genome shotgun (WGS) entry which is preliminary data.</text>
</comment>
<keyword evidence="3 6" id="KW-0812">Transmembrane</keyword>
<protein>
    <recommendedName>
        <fullName evidence="9">FUN14 family protein</fullName>
    </recommendedName>
</protein>
<evidence type="ECO:0008006" key="9">
    <source>
        <dbReference type="Google" id="ProtNLM"/>
    </source>
</evidence>
<evidence type="ECO:0000256" key="5">
    <source>
        <dbReference type="ARBA" id="ARBA00023136"/>
    </source>
</evidence>
<evidence type="ECO:0000256" key="4">
    <source>
        <dbReference type="ARBA" id="ARBA00022989"/>
    </source>
</evidence>
<dbReference type="PANTHER" id="PTHR21346">
    <property type="entry name" value="FUN14 DOMAIN CONTAINING"/>
    <property type="match status" value="1"/>
</dbReference>
<dbReference type="AlphaFoldDB" id="A0A2K3UYI2"/>
<organism evidence="7 8">
    <name type="scientific">Deinococcus koreensis</name>
    <dbReference type="NCBI Taxonomy" id="2054903"/>
    <lineage>
        <taxon>Bacteria</taxon>
        <taxon>Thermotogati</taxon>
        <taxon>Deinococcota</taxon>
        <taxon>Deinococci</taxon>
        <taxon>Deinococcales</taxon>
        <taxon>Deinococcaceae</taxon>
        <taxon>Deinococcus</taxon>
    </lineage>
</organism>
<keyword evidence="8" id="KW-1185">Reference proteome</keyword>
<keyword evidence="5 6" id="KW-0472">Membrane</keyword>
<evidence type="ECO:0000256" key="3">
    <source>
        <dbReference type="ARBA" id="ARBA00022692"/>
    </source>
</evidence>
<dbReference type="GO" id="GO:0016020">
    <property type="term" value="C:membrane"/>
    <property type="evidence" value="ECO:0007669"/>
    <property type="project" value="UniProtKB-SubCell"/>
</dbReference>
<comment type="similarity">
    <text evidence="2">Belongs to the FUN14 family.</text>
</comment>
<dbReference type="Pfam" id="PF04930">
    <property type="entry name" value="FUN14"/>
    <property type="match status" value="1"/>
</dbReference>
<reference evidence="7 8" key="1">
    <citation type="submission" date="2018-01" db="EMBL/GenBank/DDBJ databases">
        <title>Deinococcus koreensis sp. nov., a radiation-resistant bacterium isolated from river water.</title>
        <authorList>
            <person name="Choi A."/>
        </authorList>
    </citation>
    <scope>NUCLEOTIDE SEQUENCE [LARGE SCALE GENOMIC DNA]</scope>
    <source>
        <strain evidence="7 8">SJW1-2</strain>
    </source>
</reference>
<proteinExistence type="inferred from homology"/>
<comment type="subcellular location">
    <subcellularLocation>
        <location evidence="1">Membrane</location>
    </subcellularLocation>
</comment>
<sequence>MTTLPTPPSIPVLSAQALPTEAATQAAQTQLAQSQVAQTQLAQSGSLLDALRPALPDLSVGALLGFATGVALRHVGRVVLIVVGVLFITLQLLAYFDLITVNWLRLQALTEPWLRQGSEQGATWFRRVLTANLPFAGAYTAGLLVGLRARV</sequence>
<dbReference type="OrthoDB" id="72791at2"/>
<dbReference type="InterPro" id="IPR007014">
    <property type="entry name" value="FUN14"/>
</dbReference>
<feature type="transmembrane region" description="Helical" evidence="6">
    <location>
        <begin position="79"/>
        <end position="104"/>
    </location>
</feature>
<accession>A0A2K3UYI2</accession>
<evidence type="ECO:0000256" key="6">
    <source>
        <dbReference type="SAM" id="Phobius"/>
    </source>
</evidence>
<feature type="transmembrane region" description="Helical" evidence="6">
    <location>
        <begin position="124"/>
        <end position="147"/>
    </location>
</feature>
<evidence type="ECO:0000256" key="1">
    <source>
        <dbReference type="ARBA" id="ARBA00004370"/>
    </source>
</evidence>